<comment type="caution">
    <text evidence="9">The sequence shown here is derived from an EMBL/GenBank/DDBJ whole genome shotgun (WGS) entry which is preliminary data.</text>
</comment>
<evidence type="ECO:0000256" key="1">
    <source>
        <dbReference type="ARBA" id="ARBA00000448"/>
    </source>
</evidence>
<evidence type="ECO:0000313" key="9">
    <source>
        <dbReference type="EMBL" id="RAK43549.1"/>
    </source>
</evidence>
<dbReference type="InterPro" id="IPR051915">
    <property type="entry name" value="Cellulose_Degrad_GH3"/>
</dbReference>
<evidence type="ECO:0000256" key="3">
    <source>
        <dbReference type="ARBA" id="ARBA00012744"/>
    </source>
</evidence>
<reference evidence="9 10" key="1">
    <citation type="submission" date="2018-06" db="EMBL/GenBank/DDBJ databases">
        <title>Genomic Encyclopedia of Type Strains, Phase III (KMG-III): the genomes of soil and plant-associated and newly described type strains.</title>
        <authorList>
            <person name="Whitman W."/>
        </authorList>
    </citation>
    <scope>NUCLEOTIDE SEQUENCE [LARGE SCALE GENOMIC DNA]</scope>
    <source>
        <strain evidence="9 10">CGMCC 4.7090</strain>
    </source>
</reference>
<dbReference type="SUPFAM" id="SSF52279">
    <property type="entry name" value="Beta-D-glucan exohydrolase, C-terminal domain"/>
    <property type="match status" value="1"/>
</dbReference>
<dbReference type="SUPFAM" id="SSF51445">
    <property type="entry name" value="(Trans)glycosidases"/>
    <property type="match status" value="1"/>
</dbReference>
<dbReference type="OrthoDB" id="3304319at2"/>
<dbReference type="InterPro" id="IPR036881">
    <property type="entry name" value="Glyco_hydro_3_C_sf"/>
</dbReference>
<keyword evidence="4" id="KW-0732">Signal</keyword>
<dbReference type="RefSeq" id="WP_111647284.1">
    <property type="nucleotide sequence ID" value="NZ_JACHWI010000001.1"/>
</dbReference>
<comment type="similarity">
    <text evidence="2">Belongs to the glycosyl hydrolase 3 family.</text>
</comment>
<dbReference type="InterPro" id="IPR036962">
    <property type="entry name" value="Glyco_hydro_3_N_sf"/>
</dbReference>
<evidence type="ECO:0000256" key="4">
    <source>
        <dbReference type="ARBA" id="ARBA00022729"/>
    </source>
</evidence>
<dbReference type="InterPro" id="IPR017853">
    <property type="entry name" value="GH"/>
</dbReference>
<dbReference type="GO" id="GO:0009251">
    <property type="term" value="P:glucan catabolic process"/>
    <property type="evidence" value="ECO:0007669"/>
    <property type="project" value="TreeGrafter"/>
</dbReference>
<sequence length="573" mass="61825">MFPYQDAGISVEQRVEDLLSRMALEDKAGLVFQTIASVGDFDAPGIFGSASVRELLGQRLTHFNILFAPSAREIAQWHNALQDEARKHPLGIPVTISSDPRHSFTDNPMTALLAGPFTQFPESLGLAAIGSEELVERFADLTRREYVAVGIRAALHPQIDLATEPRWARQSATFGEDAGLSARLGVAYIRGLQGVTLNAESVSVMAKHFPGGGPQLDGEDPHFAYGREQVYPGGQFDLHLKPFKAAIAAGVSQLMPYYGMPVDLCLGGKNIEQVGFGFNKDIITGLLREKLGYDGIVCTDWGILSNTCWGVEHLSFEERMVKAFDAGIDQFGGEFRADTLVSLVKNGSISEARLDVSVRRLLREKFRLGLFDNPYVDADAAERIVGDHEQGVAAQAAAHTLLTNADDGPARLPLATGIKIYAEGLTDLGGRGELVATPEEADVAILKLQAPFEQRGEANTIESFFRAGSLAFPAAEIERVQRIAATVPTVVDIYLDRPAILAPIAASAASLVANFGASEEAILRVLFGEAEPQGNLPFDIPSSMAAVEASRPDVPFDTADPTFRYGHGLRYTS</sequence>
<comment type="catalytic activity">
    <reaction evidence="1">
        <text>Hydrolysis of terminal, non-reducing beta-D-glucosyl residues with release of beta-D-glucose.</text>
        <dbReference type="EC" id="3.2.1.21"/>
    </reaction>
</comment>
<dbReference type="PRINTS" id="PR00133">
    <property type="entry name" value="GLHYDRLASE3"/>
</dbReference>
<dbReference type="Pfam" id="PF00933">
    <property type="entry name" value="Glyco_hydro_3"/>
    <property type="match status" value="1"/>
</dbReference>
<keyword evidence="6" id="KW-0326">Glycosidase</keyword>
<dbReference type="PANTHER" id="PTHR30620:SF16">
    <property type="entry name" value="LYSOSOMAL BETA GLUCOSIDASE"/>
    <property type="match status" value="1"/>
</dbReference>
<accession>A0A327ZLN1</accession>
<organism evidence="9 10">
    <name type="scientific">Actinoplanes lutulentus</name>
    <dbReference type="NCBI Taxonomy" id="1287878"/>
    <lineage>
        <taxon>Bacteria</taxon>
        <taxon>Bacillati</taxon>
        <taxon>Actinomycetota</taxon>
        <taxon>Actinomycetes</taxon>
        <taxon>Micromonosporales</taxon>
        <taxon>Micromonosporaceae</taxon>
        <taxon>Actinoplanes</taxon>
    </lineage>
</organism>
<dbReference type="EMBL" id="QLMJ01000001">
    <property type="protein sequence ID" value="RAK43549.1"/>
    <property type="molecule type" value="Genomic_DNA"/>
</dbReference>
<evidence type="ECO:0000256" key="2">
    <source>
        <dbReference type="ARBA" id="ARBA00005336"/>
    </source>
</evidence>
<feature type="domain" description="Glycoside hydrolase family 3 C-terminal" evidence="8">
    <location>
        <begin position="430"/>
        <end position="571"/>
    </location>
</feature>
<gene>
    <name evidence="9" type="ORF">B0I29_101680</name>
</gene>
<dbReference type="PANTHER" id="PTHR30620">
    <property type="entry name" value="PERIPLASMIC BETA-GLUCOSIDASE-RELATED"/>
    <property type="match status" value="1"/>
</dbReference>
<name>A0A327ZLN1_9ACTN</name>
<dbReference type="Gene3D" id="3.20.20.300">
    <property type="entry name" value="Glycoside hydrolase, family 3, N-terminal domain"/>
    <property type="match status" value="1"/>
</dbReference>
<dbReference type="AlphaFoldDB" id="A0A327ZLN1"/>
<evidence type="ECO:0000256" key="6">
    <source>
        <dbReference type="ARBA" id="ARBA00023295"/>
    </source>
</evidence>
<dbReference type="Gene3D" id="3.40.50.1700">
    <property type="entry name" value="Glycoside hydrolase family 3 C-terminal domain"/>
    <property type="match status" value="1"/>
</dbReference>
<evidence type="ECO:0000259" key="7">
    <source>
        <dbReference type="Pfam" id="PF00933"/>
    </source>
</evidence>
<dbReference type="InterPro" id="IPR001764">
    <property type="entry name" value="Glyco_hydro_3_N"/>
</dbReference>
<evidence type="ECO:0000256" key="5">
    <source>
        <dbReference type="ARBA" id="ARBA00022801"/>
    </source>
</evidence>
<keyword evidence="5" id="KW-0378">Hydrolase</keyword>
<dbReference type="GO" id="GO:0008422">
    <property type="term" value="F:beta-glucosidase activity"/>
    <property type="evidence" value="ECO:0007669"/>
    <property type="project" value="UniProtKB-EC"/>
</dbReference>
<keyword evidence="10" id="KW-1185">Reference proteome</keyword>
<protein>
    <recommendedName>
        <fullName evidence="3">beta-glucosidase</fullName>
        <ecNumber evidence="3">3.2.1.21</ecNumber>
    </recommendedName>
</protein>
<dbReference type="Proteomes" id="UP000249341">
    <property type="component" value="Unassembled WGS sequence"/>
</dbReference>
<dbReference type="InterPro" id="IPR002772">
    <property type="entry name" value="Glyco_hydro_3_C"/>
</dbReference>
<dbReference type="Pfam" id="PF01915">
    <property type="entry name" value="Glyco_hydro_3_C"/>
    <property type="match status" value="1"/>
</dbReference>
<dbReference type="EC" id="3.2.1.21" evidence="3"/>
<proteinExistence type="inferred from homology"/>
<feature type="domain" description="Glycoside hydrolase family 3 N-terminal" evidence="7">
    <location>
        <begin position="73"/>
        <end position="363"/>
    </location>
</feature>
<evidence type="ECO:0000313" key="10">
    <source>
        <dbReference type="Proteomes" id="UP000249341"/>
    </source>
</evidence>
<evidence type="ECO:0000259" key="8">
    <source>
        <dbReference type="Pfam" id="PF01915"/>
    </source>
</evidence>